<dbReference type="GO" id="GO:0003700">
    <property type="term" value="F:DNA-binding transcription factor activity"/>
    <property type="evidence" value="ECO:0007669"/>
    <property type="project" value="InterPro"/>
</dbReference>
<dbReference type="EMBL" id="ALQA01000002">
    <property type="protein sequence ID" value="EJZ12766.1"/>
    <property type="molecule type" value="Genomic_DNA"/>
</dbReference>
<dbReference type="eggNOG" id="COG2188">
    <property type="taxonomic scope" value="Bacteria"/>
</dbReference>
<keyword evidence="8" id="KW-1185">Reference proteome</keyword>
<evidence type="ECO:0000313" key="8">
    <source>
        <dbReference type="Proteomes" id="UP000006072"/>
    </source>
</evidence>
<dbReference type="InterPro" id="IPR011663">
    <property type="entry name" value="UTRA"/>
</dbReference>
<dbReference type="InterPro" id="IPR028978">
    <property type="entry name" value="Chorismate_lyase_/UTRA_dom_sf"/>
</dbReference>
<dbReference type="PROSITE" id="PS50949">
    <property type="entry name" value="HTH_GNTR"/>
    <property type="match status" value="1"/>
</dbReference>
<dbReference type="InterPro" id="IPR036388">
    <property type="entry name" value="WH-like_DNA-bd_sf"/>
</dbReference>
<keyword evidence="1" id="KW-0805">Transcription regulation</keyword>
<dbReference type="SUPFAM" id="SSF46785">
    <property type="entry name" value="Winged helix' DNA-binding domain"/>
    <property type="match status" value="1"/>
</dbReference>
<feature type="compositionally biased region" description="Low complexity" evidence="5">
    <location>
        <begin position="248"/>
        <end position="259"/>
    </location>
</feature>
<dbReference type="Gene3D" id="3.40.1410.10">
    <property type="entry name" value="Chorismate lyase-like"/>
    <property type="match status" value="1"/>
</dbReference>
<dbReference type="Pfam" id="PF07702">
    <property type="entry name" value="UTRA"/>
    <property type="match status" value="1"/>
</dbReference>
<dbReference type="Proteomes" id="UP000006072">
    <property type="component" value="Unassembled WGS sequence"/>
</dbReference>
<dbReference type="HOGENOM" id="CLU_063236_2_2_11"/>
<dbReference type="SMART" id="SM00866">
    <property type="entry name" value="UTRA"/>
    <property type="match status" value="1"/>
</dbReference>
<evidence type="ECO:0000256" key="1">
    <source>
        <dbReference type="ARBA" id="ARBA00023015"/>
    </source>
</evidence>
<dbReference type="PATRIC" id="fig|1194972.3.peg.358"/>
<proteinExistence type="predicted"/>
<accession>K0V158</accession>
<evidence type="ECO:0000313" key="7">
    <source>
        <dbReference type="EMBL" id="EJZ12766.1"/>
    </source>
</evidence>
<keyword evidence="4" id="KW-0175">Coiled coil</keyword>
<dbReference type="PRINTS" id="PR00035">
    <property type="entry name" value="HTHGNTR"/>
</dbReference>
<dbReference type="GO" id="GO:0045892">
    <property type="term" value="P:negative regulation of DNA-templated transcription"/>
    <property type="evidence" value="ECO:0007669"/>
    <property type="project" value="TreeGrafter"/>
</dbReference>
<dbReference type="InterPro" id="IPR000524">
    <property type="entry name" value="Tscrpt_reg_HTH_GntR"/>
</dbReference>
<dbReference type="Pfam" id="PF00392">
    <property type="entry name" value="GntR"/>
    <property type="match status" value="1"/>
</dbReference>
<gene>
    <name evidence="7" type="ORF">MVAC_01750</name>
</gene>
<name>K0V158_MYCVA</name>
<dbReference type="SUPFAM" id="SSF64288">
    <property type="entry name" value="Chorismate lyase-like"/>
    <property type="match status" value="1"/>
</dbReference>
<keyword evidence="3" id="KW-0804">Transcription</keyword>
<protein>
    <submittedName>
        <fullName evidence="7">UbiC transcription regulator-associated domain-containing protein</fullName>
    </submittedName>
</protein>
<dbReference type="GO" id="GO:0003677">
    <property type="term" value="F:DNA binding"/>
    <property type="evidence" value="ECO:0007669"/>
    <property type="project" value="UniProtKB-KW"/>
</dbReference>
<feature type="coiled-coil region" evidence="4">
    <location>
        <begin position="1"/>
        <end position="53"/>
    </location>
</feature>
<feature type="domain" description="HTH gntR-type" evidence="6">
    <location>
        <begin position="1"/>
        <end position="71"/>
    </location>
</feature>
<reference evidence="7 8" key="1">
    <citation type="journal article" date="2012" name="J. Bacteriol.">
        <title>Complete Genome Sequence of Mycobacterium vaccae Type Strain ATCC 25954.</title>
        <authorList>
            <person name="Ho Y.S."/>
            <person name="Adroub S.A."/>
            <person name="Abadi M."/>
            <person name="Al Alwan B."/>
            <person name="Alkhateeb R."/>
            <person name="Gao G."/>
            <person name="Ragab A."/>
            <person name="Ali S."/>
            <person name="van Soolingen D."/>
            <person name="Bitter W."/>
            <person name="Pain A."/>
            <person name="Abdallah A.M."/>
        </authorList>
    </citation>
    <scope>NUCLEOTIDE SEQUENCE [LARGE SCALE GENOMIC DNA]</scope>
    <source>
        <strain evidence="7 8">ATCC 25954</strain>
    </source>
</reference>
<dbReference type="InterPro" id="IPR050679">
    <property type="entry name" value="Bact_HTH_transcr_reg"/>
</dbReference>
<evidence type="ECO:0000256" key="2">
    <source>
        <dbReference type="ARBA" id="ARBA00023125"/>
    </source>
</evidence>
<keyword evidence="2" id="KW-0238">DNA-binding</keyword>
<evidence type="ECO:0000256" key="4">
    <source>
        <dbReference type="SAM" id="Coils"/>
    </source>
</evidence>
<feature type="region of interest" description="Disordered" evidence="5">
    <location>
        <begin position="246"/>
        <end position="276"/>
    </location>
</feature>
<dbReference type="PANTHER" id="PTHR44846">
    <property type="entry name" value="MANNOSYL-D-GLYCERATE TRANSPORT/METABOLISM SYSTEM REPRESSOR MNGR-RELATED"/>
    <property type="match status" value="1"/>
</dbReference>
<dbReference type="AlphaFoldDB" id="K0V158"/>
<dbReference type="Gene3D" id="1.10.10.10">
    <property type="entry name" value="Winged helix-like DNA-binding domain superfamily/Winged helix DNA-binding domain"/>
    <property type="match status" value="1"/>
</dbReference>
<comment type="caution">
    <text evidence="7">The sequence shown here is derived from an EMBL/GenBank/DDBJ whole genome shotgun (WGS) entry which is preliminary data.</text>
</comment>
<dbReference type="InterPro" id="IPR036390">
    <property type="entry name" value="WH_DNA-bd_sf"/>
</dbReference>
<evidence type="ECO:0000259" key="6">
    <source>
        <dbReference type="PROSITE" id="PS50949"/>
    </source>
</evidence>
<sequence>MLALEHANAALRRLAEELTELGASRMPTERALADRLQTSRTTVRKALELLENDGTIRRVRGRSGGAYLTKVQLQDAASQTARPLCSGRGVLRSLNTVKGIPEILHEQGFRDGTTVIRSGLVPAPSTVREALHLSSDEFVVSLLRLRHADGDTLSLERMFLRTEVAEVLSTEMKSIYRTLGSQFGVQICAADESIEMAAISQSEGVLLGLPAATPVLKLRRVGYDQHGRALEYSVDLFRADRTRLHVRSQSSPSTDSGPSFVQPAAGIGSKPARYRS</sequence>
<organism evidence="7 8">
    <name type="scientific">Mycolicibacterium vaccae ATCC 25954</name>
    <dbReference type="NCBI Taxonomy" id="1194972"/>
    <lineage>
        <taxon>Bacteria</taxon>
        <taxon>Bacillati</taxon>
        <taxon>Actinomycetota</taxon>
        <taxon>Actinomycetes</taxon>
        <taxon>Mycobacteriales</taxon>
        <taxon>Mycobacteriaceae</taxon>
        <taxon>Mycolicibacterium</taxon>
    </lineage>
</organism>
<evidence type="ECO:0000256" key="5">
    <source>
        <dbReference type="SAM" id="MobiDB-lite"/>
    </source>
</evidence>
<dbReference type="PANTHER" id="PTHR44846:SF17">
    <property type="entry name" value="GNTR-FAMILY TRANSCRIPTIONAL REGULATOR"/>
    <property type="match status" value="1"/>
</dbReference>
<dbReference type="RefSeq" id="WP_003928303.1">
    <property type="nucleotide sequence ID" value="NZ_JH814683.1"/>
</dbReference>
<evidence type="ECO:0000256" key="3">
    <source>
        <dbReference type="ARBA" id="ARBA00023163"/>
    </source>
</evidence>